<gene>
    <name evidence="2" type="ORF">KIPB_017318</name>
</gene>
<organism evidence="2 3">
    <name type="scientific">Kipferlia bialata</name>
    <dbReference type="NCBI Taxonomy" id="797122"/>
    <lineage>
        <taxon>Eukaryota</taxon>
        <taxon>Metamonada</taxon>
        <taxon>Carpediemonas-like organisms</taxon>
        <taxon>Kipferlia</taxon>
    </lineage>
</organism>
<sequence>SEGWFQAKQVQPSAAVVTGRNEDPTGPVNILVKLQEGITPPTPLSLSMVSCHSRHS</sequence>
<accession>A0A9K3DE19</accession>
<evidence type="ECO:0000313" key="3">
    <source>
        <dbReference type="Proteomes" id="UP000265618"/>
    </source>
</evidence>
<reference evidence="2 3" key="1">
    <citation type="journal article" date="2018" name="PLoS ONE">
        <title>The draft genome of Kipferlia bialata reveals reductive genome evolution in fornicate parasites.</title>
        <authorList>
            <person name="Tanifuji G."/>
            <person name="Takabayashi S."/>
            <person name="Kume K."/>
            <person name="Takagi M."/>
            <person name="Nakayama T."/>
            <person name="Kamikawa R."/>
            <person name="Inagaki Y."/>
            <person name="Hashimoto T."/>
        </authorList>
    </citation>
    <scope>NUCLEOTIDE SEQUENCE [LARGE SCALE GENOMIC DNA]</scope>
    <source>
        <strain evidence="2">NY0173</strain>
    </source>
</reference>
<keyword evidence="3" id="KW-1185">Reference proteome</keyword>
<feature type="region of interest" description="Disordered" evidence="1">
    <location>
        <begin position="1"/>
        <end position="25"/>
    </location>
</feature>
<protein>
    <submittedName>
        <fullName evidence="2">Uncharacterized protein</fullName>
    </submittedName>
</protein>
<dbReference type="Proteomes" id="UP000265618">
    <property type="component" value="Unassembled WGS sequence"/>
</dbReference>
<proteinExistence type="predicted"/>
<dbReference type="EMBL" id="BDIP01011450">
    <property type="protein sequence ID" value="GIQ93096.1"/>
    <property type="molecule type" value="Genomic_DNA"/>
</dbReference>
<name>A0A9K3DE19_9EUKA</name>
<dbReference type="AlphaFoldDB" id="A0A9K3DE19"/>
<evidence type="ECO:0000313" key="2">
    <source>
        <dbReference type="EMBL" id="GIQ93096.1"/>
    </source>
</evidence>
<feature type="non-terminal residue" evidence="2">
    <location>
        <position position="1"/>
    </location>
</feature>
<comment type="caution">
    <text evidence="2">The sequence shown here is derived from an EMBL/GenBank/DDBJ whole genome shotgun (WGS) entry which is preliminary data.</text>
</comment>
<evidence type="ECO:0000256" key="1">
    <source>
        <dbReference type="SAM" id="MobiDB-lite"/>
    </source>
</evidence>